<evidence type="ECO:0000313" key="3">
    <source>
        <dbReference type="Proteomes" id="UP000033008"/>
    </source>
</evidence>
<dbReference type="EMBL" id="KJ019069">
    <property type="protein sequence ID" value="AIX24051.1"/>
    <property type="molecule type" value="Genomic_DNA"/>
</dbReference>
<sequence>MSKRIFVVTWTNHLVGQVGPEDIKCFEDYKTAIGFSKLMKQSYNYVNFYEENVEKWDS</sequence>
<dbReference type="KEGG" id="vg:24171334"/>
<dbReference type="OrthoDB" id="26948at10239"/>
<reference evidence="3 4" key="1">
    <citation type="submission" date="2013-12" db="EMBL/GenBank/DDBJ databases">
        <title>Ecological redundancy of diverse viral populations within a natural community.</title>
        <authorList>
            <person name="Gregory A.C."/>
            <person name="LaButti K."/>
            <person name="Copeland A."/>
            <person name="Woyke T."/>
            <person name="Sullivan M.B."/>
        </authorList>
    </citation>
    <scope>NUCLEOTIDE SEQUENCE [LARGE SCALE GENOMIC DNA]</scope>
    <source>
        <strain evidence="1">Syn7803US103</strain>
        <strain evidence="2">Syn7803US23</strain>
    </source>
</reference>
<dbReference type="Proteomes" id="UP000033008">
    <property type="component" value="Segment"/>
</dbReference>
<evidence type="ECO:0000313" key="1">
    <source>
        <dbReference type="EMBL" id="AIX24051.1"/>
    </source>
</evidence>
<accession>A0A0E3FBA0</accession>
<protein>
    <submittedName>
        <fullName evidence="1">Uncharacterized protein</fullName>
    </submittedName>
</protein>
<evidence type="ECO:0000313" key="4">
    <source>
        <dbReference type="Proteomes" id="UP000185285"/>
    </source>
</evidence>
<dbReference type="RefSeq" id="YP_009134138.1">
    <property type="nucleotide sequence ID" value="NC_026926.1"/>
</dbReference>
<organism evidence="1 3">
    <name type="scientific">Synechococcus phage ACG-2014j</name>
    <dbReference type="NCBI Taxonomy" id="1493514"/>
    <lineage>
        <taxon>Viruses</taxon>
        <taxon>Duplodnaviria</taxon>
        <taxon>Heunggongvirae</taxon>
        <taxon>Uroviricota</taxon>
        <taxon>Caudoviricetes</taxon>
        <taxon>Pantevenvirales</taxon>
        <taxon>Kyanoviridae</taxon>
        <taxon>Potamoivirus</taxon>
        <taxon>Potamoivirus tusconj</taxon>
    </lineage>
</organism>
<dbReference type="GeneID" id="24171334"/>
<proteinExistence type="predicted"/>
<evidence type="ECO:0000313" key="2">
    <source>
        <dbReference type="EMBL" id="AIX28494.1"/>
    </source>
</evidence>
<keyword evidence="4" id="KW-1185">Reference proteome</keyword>
<dbReference type="EMBL" id="KJ019089">
    <property type="protein sequence ID" value="AIX28494.1"/>
    <property type="molecule type" value="Genomic_DNA"/>
</dbReference>
<gene>
    <name evidence="1" type="ORF">Syn7803US103_156</name>
    <name evidence="2" type="ORF">Syn7803US23_150</name>
</gene>
<name>A0A0E3FBA0_9CAUD</name>
<dbReference type="Proteomes" id="UP000185285">
    <property type="component" value="Segment"/>
</dbReference>